<organism evidence="2 3">
    <name type="scientific">Cudoniella acicularis</name>
    <dbReference type="NCBI Taxonomy" id="354080"/>
    <lineage>
        <taxon>Eukaryota</taxon>
        <taxon>Fungi</taxon>
        <taxon>Dikarya</taxon>
        <taxon>Ascomycota</taxon>
        <taxon>Pezizomycotina</taxon>
        <taxon>Leotiomycetes</taxon>
        <taxon>Helotiales</taxon>
        <taxon>Tricladiaceae</taxon>
        <taxon>Cudoniella</taxon>
    </lineage>
</organism>
<dbReference type="SUPFAM" id="SSF51905">
    <property type="entry name" value="FAD/NAD(P)-binding domain"/>
    <property type="match status" value="1"/>
</dbReference>
<dbReference type="Gene3D" id="1.10.405.20">
    <property type="match status" value="1"/>
</dbReference>
<protein>
    <recommendedName>
        <fullName evidence="1">Heterokaryon incompatibility domain-containing protein</fullName>
    </recommendedName>
</protein>
<dbReference type="PANTHER" id="PTHR24148:SF73">
    <property type="entry name" value="HET DOMAIN PROTEIN (AFU_ORTHOLOGUE AFUA_8G01020)"/>
    <property type="match status" value="1"/>
</dbReference>
<evidence type="ECO:0000313" key="2">
    <source>
        <dbReference type="EMBL" id="KAF4636116.1"/>
    </source>
</evidence>
<dbReference type="Pfam" id="PF06985">
    <property type="entry name" value="HET"/>
    <property type="match status" value="1"/>
</dbReference>
<gene>
    <name evidence="2" type="ORF">G7Y89_g1973</name>
</gene>
<dbReference type="PANTHER" id="PTHR24148">
    <property type="entry name" value="ANKYRIN REPEAT DOMAIN-CONTAINING PROTEIN 39 HOMOLOG-RELATED"/>
    <property type="match status" value="1"/>
</dbReference>
<proteinExistence type="predicted"/>
<dbReference type="EMBL" id="JAAMPI010000082">
    <property type="protein sequence ID" value="KAF4636116.1"/>
    <property type="molecule type" value="Genomic_DNA"/>
</dbReference>
<dbReference type="OrthoDB" id="68575at2759"/>
<dbReference type="Gene3D" id="3.50.50.60">
    <property type="entry name" value="FAD/NAD(P)-binding domain"/>
    <property type="match status" value="1"/>
</dbReference>
<dbReference type="Pfam" id="PF13450">
    <property type="entry name" value="NAD_binding_8"/>
    <property type="match status" value="1"/>
</dbReference>
<accession>A0A8H4W7E3</accession>
<dbReference type="InterPro" id="IPR036188">
    <property type="entry name" value="FAD/NAD-bd_sf"/>
</dbReference>
<dbReference type="InterPro" id="IPR010730">
    <property type="entry name" value="HET"/>
</dbReference>
<name>A0A8H4W7E3_9HELO</name>
<keyword evidence="3" id="KW-1185">Reference proteome</keyword>
<reference evidence="2 3" key="1">
    <citation type="submission" date="2020-03" db="EMBL/GenBank/DDBJ databases">
        <title>Draft Genome Sequence of Cudoniella acicularis.</title>
        <authorList>
            <person name="Buettner E."/>
            <person name="Kellner H."/>
        </authorList>
    </citation>
    <scope>NUCLEOTIDE SEQUENCE [LARGE SCALE GENOMIC DNA]</scope>
    <source>
        <strain evidence="2 3">DSM 108380</strain>
    </source>
</reference>
<dbReference type="Gene3D" id="3.30.70.1990">
    <property type="match status" value="1"/>
</dbReference>
<evidence type="ECO:0000259" key="1">
    <source>
        <dbReference type="Pfam" id="PF06985"/>
    </source>
</evidence>
<dbReference type="InterPro" id="IPR052895">
    <property type="entry name" value="HetReg/Transcr_Mod"/>
</dbReference>
<feature type="domain" description="Heterokaryon incompatibility" evidence="1">
    <location>
        <begin position="447"/>
        <end position="540"/>
    </location>
</feature>
<sequence length="776" mass="87391">MTFSKTLLARLTWIFTFVSFAIAAAPRIIYKDVAILGGGASGSHAAVRLREDFNKSIVVVEKQDNLGGHVETYMDPVSGKPYDYGVNSYTEYGGAKDFFARFNISLINPTSLKLNTSNIDFVSGKALVGYQSPASADVTAALTRYLNVTAKYEDMLLPSYANFPTEVPDELLTKFSDIVVKYDLQACLPLVYQITGFGLGNMGDELFLFVMQEFSAPMTRVLLGQKNSWVPSTHRNQDLYDNIATFLGKDILYSTTVIGSTRTNKGVRLLVRSDKGELALIIAKRLLVSFALSPENTATLSLSKAEEDIFSTWSLSRGYCGIVTNPSLPINSSLVNIPAAAVPTNYLAFPEPPFVVRYQYLGDKNFRILLTGTENYTVPLAQSLASNTFNTLAVTGNIPQGSNLNFAAFTEHTTTHQHVPAEDVRDGFYQKFYKKRPVFVRSTSRNVDSIRINQVDIEERNKQMQQMGTIYANAHHTAIYLGEPSEQSDTVFAKLRTFKRKQMSLGVIPSHDPDEICMLLNTLGDDILARPWFTRVWIFQKFMLSKNPWLQCGRKRMRWDEFCVITSILWEKFRGVSSENDKLSSVRSISAPSVVKLLQDMQNRRHKLHCSKQKDNSMPNDKDEDGHNTLLGLLYLRRGRDLFNLQHASTIQSAYPEILILDTSLTLKILANQSRDIGTNPEESRIYDFIGNWLKCCMESHSKFRGREGSVPLTRVIDVGLTDGFQVPRIFISGGEYGQYISLSHHWTEGPSLRSFPGRQKRTWEDAYKSLRLKGF</sequence>
<comment type="caution">
    <text evidence="2">The sequence shown here is derived from an EMBL/GenBank/DDBJ whole genome shotgun (WGS) entry which is preliminary data.</text>
</comment>
<dbReference type="AlphaFoldDB" id="A0A8H4W7E3"/>
<evidence type="ECO:0000313" key="3">
    <source>
        <dbReference type="Proteomes" id="UP000566819"/>
    </source>
</evidence>
<dbReference type="Proteomes" id="UP000566819">
    <property type="component" value="Unassembled WGS sequence"/>
</dbReference>